<dbReference type="RefSeq" id="XP_033601510.1">
    <property type="nucleotide sequence ID" value="XM_033743771.1"/>
</dbReference>
<gene>
    <name evidence="1" type="ORF">EJ05DRAFT_475293</name>
</gene>
<sequence length="130" mass="14494">MNHNPLSFPCFILLHTARLGAVRRPIHAKHLGERSLRDIVRWQTGAAHVRVRHYPLEWIGDCFALVSPSLTLCSTTRDACTYTLGILDAQQSQTPHDGPRRRATLGSGTGSGCLAPTCCSHWMFLQELFL</sequence>
<protein>
    <submittedName>
        <fullName evidence="1">Uncharacterized protein</fullName>
    </submittedName>
</protein>
<dbReference type="EMBL" id="ML996570">
    <property type="protein sequence ID" value="KAF2759059.1"/>
    <property type="molecule type" value="Genomic_DNA"/>
</dbReference>
<organism evidence="1 2">
    <name type="scientific">Pseudovirgaria hyperparasitica</name>
    <dbReference type="NCBI Taxonomy" id="470096"/>
    <lineage>
        <taxon>Eukaryota</taxon>
        <taxon>Fungi</taxon>
        <taxon>Dikarya</taxon>
        <taxon>Ascomycota</taxon>
        <taxon>Pezizomycotina</taxon>
        <taxon>Dothideomycetes</taxon>
        <taxon>Dothideomycetes incertae sedis</taxon>
        <taxon>Acrospermales</taxon>
        <taxon>Acrospermaceae</taxon>
        <taxon>Pseudovirgaria</taxon>
    </lineage>
</organism>
<keyword evidence="2" id="KW-1185">Reference proteome</keyword>
<dbReference type="AlphaFoldDB" id="A0A6A6WA63"/>
<evidence type="ECO:0000313" key="2">
    <source>
        <dbReference type="Proteomes" id="UP000799437"/>
    </source>
</evidence>
<accession>A0A6A6WA63</accession>
<reference evidence="1" key="1">
    <citation type="journal article" date="2020" name="Stud. Mycol.">
        <title>101 Dothideomycetes genomes: a test case for predicting lifestyles and emergence of pathogens.</title>
        <authorList>
            <person name="Haridas S."/>
            <person name="Albert R."/>
            <person name="Binder M."/>
            <person name="Bloem J."/>
            <person name="Labutti K."/>
            <person name="Salamov A."/>
            <person name="Andreopoulos B."/>
            <person name="Baker S."/>
            <person name="Barry K."/>
            <person name="Bills G."/>
            <person name="Bluhm B."/>
            <person name="Cannon C."/>
            <person name="Castanera R."/>
            <person name="Culley D."/>
            <person name="Daum C."/>
            <person name="Ezra D."/>
            <person name="Gonzalez J."/>
            <person name="Henrissat B."/>
            <person name="Kuo A."/>
            <person name="Liang C."/>
            <person name="Lipzen A."/>
            <person name="Lutzoni F."/>
            <person name="Magnuson J."/>
            <person name="Mondo S."/>
            <person name="Nolan M."/>
            <person name="Ohm R."/>
            <person name="Pangilinan J."/>
            <person name="Park H.-J."/>
            <person name="Ramirez L."/>
            <person name="Alfaro M."/>
            <person name="Sun H."/>
            <person name="Tritt A."/>
            <person name="Yoshinaga Y."/>
            <person name="Zwiers L.-H."/>
            <person name="Turgeon B."/>
            <person name="Goodwin S."/>
            <person name="Spatafora J."/>
            <person name="Crous P."/>
            <person name="Grigoriev I."/>
        </authorList>
    </citation>
    <scope>NUCLEOTIDE SEQUENCE</scope>
    <source>
        <strain evidence="1">CBS 121739</strain>
    </source>
</reference>
<proteinExistence type="predicted"/>
<name>A0A6A6WA63_9PEZI</name>
<dbReference type="GeneID" id="54484825"/>
<dbReference type="Proteomes" id="UP000799437">
    <property type="component" value="Unassembled WGS sequence"/>
</dbReference>
<evidence type="ECO:0000313" key="1">
    <source>
        <dbReference type="EMBL" id="KAF2759059.1"/>
    </source>
</evidence>
<feature type="non-terminal residue" evidence="1">
    <location>
        <position position="130"/>
    </location>
</feature>